<keyword evidence="5" id="KW-1185">Reference proteome</keyword>
<dbReference type="PANTHER" id="PTHR11575:SF24">
    <property type="entry name" value="5'-NUCLEOTIDASE"/>
    <property type="match status" value="1"/>
</dbReference>
<dbReference type="InterPro" id="IPR029052">
    <property type="entry name" value="Metallo-depent_PP-like"/>
</dbReference>
<dbReference type="InterPro" id="IPR036907">
    <property type="entry name" value="5'-Nucleotdase_C_sf"/>
</dbReference>
<evidence type="ECO:0000259" key="2">
    <source>
        <dbReference type="Pfam" id="PF00149"/>
    </source>
</evidence>
<evidence type="ECO:0000313" key="4">
    <source>
        <dbReference type="EMBL" id="MDS0299295.1"/>
    </source>
</evidence>
<name>A0ABU2GEQ3_9EURY</name>
<dbReference type="PRINTS" id="PR01607">
    <property type="entry name" value="APYRASEFAMLY"/>
</dbReference>
<keyword evidence="1" id="KW-0732">Signal</keyword>
<feature type="domain" description="Calcineurin-like phosphoesterase" evidence="2">
    <location>
        <begin position="3"/>
        <end position="197"/>
    </location>
</feature>
<dbReference type="Gene3D" id="3.60.21.10">
    <property type="match status" value="1"/>
</dbReference>
<dbReference type="InterPro" id="IPR006179">
    <property type="entry name" value="5_nucleotidase/apyrase"/>
</dbReference>
<protein>
    <submittedName>
        <fullName evidence="4">5'-nucleotidase C-terminal domain-containing protein</fullName>
    </submittedName>
</protein>
<sequence length="462" mass="49597">MPRLLHYSDIENVYDDPVRAGRLAGLVRALDGDDALVCGTGDTTAPGVLSLIERGRQSLEFFDAVGADFDTFGNHDFDYGPDATRGIVADSPQTWVSANVRDENGERFDETVPHAVREVDGARVGFVGVTDPATPSLNPMAADLTFEDPYEAVEREVEALRDAGVDRVVVLSHLGGGDDELARRVDVDAVLGGHVHAERREYVDGTLLLRPGANGHVVFEVELGAGREGGDARATATRHETADAPVHEALTERLRGRVDAAGLDEVVAVVDEPMDRSEETVFGGECAVGNFVADAYRWSMDADVGLQNSGGIRNGPPLDGEVTIADLVSVIPFEERVVLAELTGAELSAVLRECAAATVDFGEPNWWQGHLSGVELVWDDDREAVVSARVGGEPIDSEATYEVATADYLLHSDHEFPTIGPRHRAAEGRIQHEVLADYAREFGLDAGIDGRIRRVSGSAADD</sequence>
<evidence type="ECO:0000259" key="3">
    <source>
        <dbReference type="Pfam" id="PF02872"/>
    </source>
</evidence>
<dbReference type="RefSeq" id="WP_310924155.1">
    <property type="nucleotide sequence ID" value="NZ_JAMQOP010000002.1"/>
</dbReference>
<dbReference type="PANTHER" id="PTHR11575">
    <property type="entry name" value="5'-NUCLEOTIDASE-RELATED"/>
    <property type="match status" value="1"/>
</dbReference>
<dbReference type="SUPFAM" id="SSF56300">
    <property type="entry name" value="Metallo-dependent phosphatases"/>
    <property type="match status" value="1"/>
</dbReference>
<comment type="caution">
    <text evidence="4">The sequence shown here is derived from an EMBL/GenBank/DDBJ whole genome shotgun (WGS) entry which is preliminary data.</text>
</comment>
<evidence type="ECO:0000256" key="1">
    <source>
        <dbReference type="ARBA" id="ARBA00022729"/>
    </source>
</evidence>
<dbReference type="CDD" id="cd00845">
    <property type="entry name" value="MPP_UshA_N_like"/>
    <property type="match status" value="1"/>
</dbReference>
<dbReference type="Gene3D" id="3.90.780.10">
    <property type="entry name" value="5'-Nucleotidase, C-terminal domain"/>
    <property type="match status" value="1"/>
</dbReference>
<dbReference type="Pfam" id="PF02872">
    <property type="entry name" value="5_nucleotid_C"/>
    <property type="match status" value="1"/>
</dbReference>
<dbReference type="Proteomes" id="UP001257060">
    <property type="component" value="Unassembled WGS sequence"/>
</dbReference>
<dbReference type="EMBL" id="JAMQOP010000002">
    <property type="protein sequence ID" value="MDS0299295.1"/>
    <property type="molecule type" value="Genomic_DNA"/>
</dbReference>
<dbReference type="Pfam" id="PF00149">
    <property type="entry name" value="Metallophos"/>
    <property type="match status" value="1"/>
</dbReference>
<dbReference type="SUPFAM" id="SSF55816">
    <property type="entry name" value="5'-nucleotidase (syn. UDP-sugar hydrolase), C-terminal domain"/>
    <property type="match status" value="1"/>
</dbReference>
<accession>A0ABU2GEQ3</accession>
<evidence type="ECO:0000313" key="5">
    <source>
        <dbReference type="Proteomes" id="UP001257060"/>
    </source>
</evidence>
<proteinExistence type="predicted"/>
<dbReference type="InterPro" id="IPR008334">
    <property type="entry name" value="5'-Nucleotdase_C"/>
</dbReference>
<reference evidence="4 5" key="1">
    <citation type="submission" date="2022-06" db="EMBL/GenBank/DDBJ databases">
        <title>Halogeometricum sp. a new haloarchaeum isolate from saline soil.</title>
        <authorList>
            <person name="Strakova D."/>
            <person name="Galisteo C."/>
            <person name="Sanchez-Porro C."/>
            <person name="Ventosa A."/>
        </authorList>
    </citation>
    <scope>NUCLEOTIDE SEQUENCE [LARGE SCALE GENOMIC DNA]</scope>
    <source>
        <strain evidence="4 5">S1BR25-6</strain>
    </source>
</reference>
<organism evidence="4 5">
    <name type="scientific">Halogeometricum salsisoli</name>
    <dbReference type="NCBI Taxonomy" id="2950536"/>
    <lineage>
        <taxon>Archaea</taxon>
        <taxon>Methanobacteriati</taxon>
        <taxon>Methanobacteriota</taxon>
        <taxon>Stenosarchaea group</taxon>
        <taxon>Halobacteria</taxon>
        <taxon>Halobacteriales</taxon>
        <taxon>Haloferacaceae</taxon>
        <taxon>Halogeometricum</taxon>
    </lineage>
</organism>
<gene>
    <name evidence="4" type="ORF">NDI76_11140</name>
</gene>
<dbReference type="InterPro" id="IPR004843">
    <property type="entry name" value="Calcineurin-like_PHP"/>
</dbReference>
<feature type="domain" description="5'-Nucleotidase C-terminal" evidence="3">
    <location>
        <begin position="267"/>
        <end position="418"/>
    </location>
</feature>